<gene>
    <name evidence="1" type="ORF">PGLA2088_LOCUS11688</name>
</gene>
<evidence type="ECO:0000313" key="2">
    <source>
        <dbReference type="Proteomes" id="UP000626109"/>
    </source>
</evidence>
<dbReference type="AlphaFoldDB" id="A0A813IUT0"/>
<dbReference type="Gene3D" id="3.40.50.300">
    <property type="entry name" value="P-loop containing nucleotide triphosphate hydrolases"/>
    <property type="match status" value="1"/>
</dbReference>
<name>A0A813IUT0_POLGL</name>
<feature type="non-terminal residue" evidence="1">
    <location>
        <position position="1"/>
    </location>
</feature>
<comment type="caution">
    <text evidence="1">The sequence shown here is derived from an EMBL/GenBank/DDBJ whole genome shotgun (WGS) entry which is preliminary data.</text>
</comment>
<organism evidence="1 2">
    <name type="scientific">Polarella glacialis</name>
    <name type="common">Dinoflagellate</name>
    <dbReference type="NCBI Taxonomy" id="89957"/>
    <lineage>
        <taxon>Eukaryota</taxon>
        <taxon>Sar</taxon>
        <taxon>Alveolata</taxon>
        <taxon>Dinophyceae</taxon>
        <taxon>Suessiales</taxon>
        <taxon>Suessiaceae</taxon>
        <taxon>Polarella</taxon>
    </lineage>
</organism>
<dbReference type="CDD" id="cd00267">
    <property type="entry name" value="ABC_ATPase"/>
    <property type="match status" value="1"/>
</dbReference>
<protein>
    <submittedName>
        <fullName evidence="1">Uncharacterized protein</fullName>
    </submittedName>
</protein>
<evidence type="ECO:0000313" key="1">
    <source>
        <dbReference type="EMBL" id="CAE8655598.1"/>
    </source>
</evidence>
<accession>A0A813IUT0</accession>
<dbReference type="Proteomes" id="UP000626109">
    <property type="component" value="Unassembled WGS sequence"/>
</dbReference>
<reference evidence="1" key="1">
    <citation type="submission" date="2021-02" db="EMBL/GenBank/DDBJ databases">
        <authorList>
            <person name="Dougan E. K."/>
            <person name="Rhodes N."/>
            <person name="Thang M."/>
            <person name="Chan C."/>
        </authorList>
    </citation>
    <scope>NUCLEOTIDE SEQUENCE</scope>
</reference>
<sequence>AGLLQQLQKETAEECSLNRASSSSIALSGGQSEAWIHALTHTDRMIIHIARAVVANPSVLVLHRPLMRFFSHEQRERVMTMLKDYVKHRGVGFPAGDVQHRRPRTVFFSSCHADEAKEADIVWHLQEGKVHLESSKLPGK</sequence>
<dbReference type="InterPro" id="IPR027417">
    <property type="entry name" value="P-loop_NTPase"/>
</dbReference>
<dbReference type="EMBL" id="CAJNNW010013635">
    <property type="protein sequence ID" value="CAE8655598.1"/>
    <property type="molecule type" value="Genomic_DNA"/>
</dbReference>
<proteinExistence type="predicted"/>